<dbReference type="InterPro" id="IPR013320">
    <property type="entry name" value="ConA-like_dom_sf"/>
</dbReference>
<evidence type="ECO:0000256" key="4">
    <source>
        <dbReference type="ARBA" id="ARBA00022833"/>
    </source>
</evidence>
<dbReference type="OMA" id="WTMWLKN"/>
<sequence length="550" mass="61468">MSATTASFQLSEEQLLCGICLDVFVDPVTLLCGHNFCKACITENWDTNIRCECPTCKYPFYKKMDLHVNKFIAEMATQFRLLAGQNSSGPELKPGEVPCDICTDSIKPALKSCLVCLASYCETHLEPHLSAPRLKKHQLSEPMDNLEGRMCRMHDKPLELFCRTDQVCVCMLCPLLDHKSHEVVPLKEQFERKKSELGRKEAEIHRLIQERRTKIQEIQHLVMRSKERADKEMKDGVQVFSAMIQNFERAQAELIGSIEEKRKAIEDQAGDYIQQLEEEISELLRRRADSESLSRSKDSLHFLQAFSSLEAFSASRDWSEVRVDEPLFEGMAKAAVLQMKESLGTNMKELLRKAELGRVQQAAVEVTFDPNTAHSALVLSGRGTKVHHDAVKKKLPDIAERFNPSCCVLGRQGFSSGKFYFEVGVAGKSRWTLGVAKQSIKRKGIVPLCPENGHWTIWLKNGDEYAALVGSPLPLSPGSPPETIGVFVDYDDGLVSFYDADSADLLHSFTGCNFTEKLYPFFSPGLNNDGANAAPLVITPVGGSTTSRLI</sequence>
<accession>A0A672F5N6</accession>
<dbReference type="RefSeq" id="XP_029969402.1">
    <property type="nucleotide sequence ID" value="XM_030113542.1"/>
</dbReference>
<evidence type="ECO:0000256" key="2">
    <source>
        <dbReference type="ARBA" id="ARBA00022723"/>
    </source>
</evidence>
<dbReference type="Gene3D" id="4.10.830.40">
    <property type="match status" value="1"/>
</dbReference>
<dbReference type="InterPro" id="IPR051051">
    <property type="entry name" value="E3_ubiq-ligase_TRIM/RNF"/>
</dbReference>
<feature type="domain" description="B box-type" evidence="9">
    <location>
        <begin position="146"/>
        <end position="186"/>
    </location>
</feature>
<dbReference type="CDD" id="cd19769">
    <property type="entry name" value="Bbox2_TRIM16-like"/>
    <property type="match status" value="1"/>
</dbReference>
<dbReference type="Pfam" id="PF00643">
    <property type="entry name" value="zf-B_box"/>
    <property type="match status" value="1"/>
</dbReference>
<dbReference type="Gene3D" id="3.30.40.10">
    <property type="entry name" value="Zinc/RING finger domain, C3HC4 (zinc finger)"/>
    <property type="match status" value="1"/>
</dbReference>
<dbReference type="GO" id="GO:0045087">
    <property type="term" value="P:innate immune response"/>
    <property type="evidence" value="ECO:0007669"/>
    <property type="project" value="UniProtKB-KW"/>
</dbReference>
<dbReference type="Pfam" id="PF13765">
    <property type="entry name" value="PRY"/>
    <property type="match status" value="1"/>
</dbReference>
<dbReference type="PROSITE" id="PS50089">
    <property type="entry name" value="ZF_RING_2"/>
    <property type="match status" value="1"/>
</dbReference>
<dbReference type="Pfam" id="PF00622">
    <property type="entry name" value="SPRY"/>
    <property type="match status" value="1"/>
</dbReference>
<dbReference type="Pfam" id="PF25600">
    <property type="entry name" value="TRIM_CC"/>
    <property type="match status" value="1"/>
</dbReference>
<keyword evidence="4" id="KW-0862">Zinc</keyword>
<dbReference type="PROSITE" id="PS00518">
    <property type="entry name" value="ZF_RING_1"/>
    <property type="match status" value="1"/>
</dbReference>
<dbReference type="InterPro" id="IPR017907">
    <property type="entry name" value="Znf_RING_CS"/>
</dbReference>
<evidence type="ECO:0000256" key="3">
    <source>
        <dbReference type="ARBA" id="ARBA00022771"/>
    </source>
</evidence>
<dbReference type="InterPro" id="IPR006574">
    <property type="entry name" value="PRY"/>
</dbReference>
<dbReference type="InterPro" id="IPR043136">
    <property type="entry name" value="B30.2/SPRY_sf"/>
</dbReference>
<feature type="domain" description="B30.2/SPRY" evidence="10">
    <location>
        <begin position="346"/>
        <end position="541"/>
    </location>
</feature>
<proteinExistence type="predicted"/>
<evidence type="ECO:0000256" key="5">
    <source>
        <dbReference type="ARBA" id="ARBA00022859"/>
    </source>
</evidence>
<dbReference type="PANTHER" id="PTHR25465:SF32">
    <property type="entry name" value="BLOODTHIRSTY-RELATED GENE FAMILY, MEMBER 16 ISOFORM X1-RELATED"/>
    <property type="match status" value="1"/>
</dbReference>
<dbReference type="OrthoDB" id="6270329at2759"/>
<dbReference type="InterPro" id="IPR000315">
    <property type="entry name" value="Znf_B-box"/>
</dbReference>
<dbReference type="PANTHER" id="PTHR25465">
    <property type="entry name" value="B-BOX DOMAIN CONTAINING"/>
    <property type="match status" value="1"/>
</dbReference>
<dbReference type="FunFam" id="2.60.120.920:FF:000004">
    <property type="entry name" value="Butyrophilin subfamily 1 member A1"/>
    <property type="match status" value="1"/>
</dbReference>
<dbReference type="InterPro" id="IPR058030">
    <property type="entry name" value="TRIM8/14/16/25/29/45/65_CC"/>
</dbReference>
<dbReference type="SUPFAM" id="SSF49899">
    <property type="entry name" value="Concanavalin A-like lectins/glucanases"/>
    <property type="match status" value="1"/>
</dbReference>
<dbReference type="InterPro" id="IPR003879">
    <property type="entry name" value="Butyrophylin_SPRY"/>
</dbReference>
<feature type="coiled-coil region" evidence="7">
    <location>
        <begin position="266"/>
        <end position="293"/>
    </location>
</feature>
<keyword evidence="12" id="KW-1185">Reference proteome</keyword>
<dbReference type="InterPro" id="IPR001841">
    <property type="entry name" value="Znf_RING"/>
</dbReference>
<evidence type="ECO:0000259" key="8">
    <source>
        <dbReference type="PROSITE" id="PS50089"/>
    </source>
</evidence>
<dbReference type="InterPro" id="IPR013083">
    <property type="entry name" value="Znf_RING/FYVE/PHD"/>
</dbReference>
<dbReference type="Gene3D" id="2.60.120.920">
    <property type="match status" value="1"/>
</dbReference>
<dbReference type="AlphaFoldDB" id="A0A672F5N6"/>
<dbReference type="CDD" id="cd13733">
    <property type="entry name" value="SPRY_PRY_C-I_1"/>
    <property type="match status" value="1"/>
</dbReference>
<dbReference type="SUPFAM" id="SSF57850">
    <property type="entry name" value="RING/U-box"/>
    <property type="match status" value="1"/>
</dbReference>
<dbReference type="SMART" id="SM00336">
    <property type="entry name" value="BBOX"/>
    <property type="match status" value="2"/>
</dbReference>
<evidence type="ECO:0000259" key="10">
    <source>
        <dbReference type="PROSITE" id="PS50188"/>
    </source>
</evidence>
<gene>
    <name evidence="11" type="primary">LOC115404272</name>
</gene>
<reference evidence="11" key="2">
    <citation type="submission" date="2025-08" db="UniProtKB">
        <authorList>
            <consortium name="Ensembl"/>
        </authorList>
    </citation>
    <scope>IDENTIFICATION</scope>
</reference>
<reference evidence="11" key="3">
    <citation type="submission" date="2025-09" db="UniProtKB">
        <authorList>
            <consortium name="Ensembl"/>
        </authorList>
    </citation>
    <scope>IDENTIFICATION</scope>
</reference>
<keyword evidence="1" id="KW-0399">Innate immunity</keyword>
<dbReference type="PRINTS" id="PR01407">
    <property type="entry name" value="BUTYPHLNCDUF"/>
</dbReference>
<dbReference type="InterPro" id="IPR003877">
    <property type="entry name" value="SPRY_dom"/>
</dbReference>
<evidence type="ECO:0000256" key="1">
    <source>
        <dbReference type="ARBA" id="ARBA00022588"/>
    </source>
</evidence>
<dbReference type="InterPro" id="IPR001870">
    <property type="entry name" value="B30.2/SPRY"/>
</dbReference>
<evidence type="ECO:0000256" key="6">
    <source>
        <dbReference type="PROSITE-ProRule" id="PRU00024"/>
    </source>
</evidence>
<keyword evidence="7" id="KW-0175">Coiled coil</keyword>
<organism evidence="11 12">
    <name type="scientific">Salarias fasciatus</name>
    <name type="common">Jewelled blenny</name>
    <name type="synonym">Blennius fasciatus</name>
    <dbReference type="NCBI Taxonomy" id="181472"/>
    <lineage>
        <taxon>Eukaryota</taxon>
        <taxon>Metazoa</taxon>
        <taxon>Chordata</taxon>
        <taxon>Craniata</taxon>
        <taxon>Vertebrata</taxon>
        <taxon>Euteleostomi</taxon>
        <taxon>Actinopterygii</taxon>
        <taxon>Neopterygii</taxon>
        <taxon>Teleostei</taxon>
        <taxon>Neoteleostei</taxon>
        <taxon>Acanthomorphata</taxon>
        <taxon>Ovalentaria</taxon>
        <taxon>Blenniimorphae</taxon>
        <taxon>Blenniiformes</taxon>
        <taxon>Blennioidei</taxon>
        <taxon>Blenniidae</taxon>
        <taxon>Salariinae</taxon>
        <taxon>Salarias</taxon>
    </lineage>
</organism>
<keyword evidence="3 6" id="KW-0863">Zinc-finger</keyword>
<feature type="domain" description="RING-type" evidence="8">
    <location>
        <begin position="17"/>
        <end position="57"/>
    </location>
</feature>
<evidence type="ECO:0000259" key="9">
    <source>
        <dbReference type="PROSITE" id="PS50119"/>
    </source>
</evidence>
<dbReference type="GO" id="GO:0008270">
    <property type="term" value="F:zinc ion binding"/>
    <property type="evidence" value="ECO:0007669"/>
    <property type="project" value="UniProtKB-KW"/>
</dbReference>
<name>A0A672F5N6_SALFA</name>
<dbReference type="InParanoid" id="A0A672F5N6"/>
<dbReference type="Proteomes" id="UP000472267">
    <property type="component" value="Chromosome 17"/>
</dbReference>
<evidence type="ECO:0000313" key="11">
    <source>
        <dbReference type="Ensembl" id="ENSSFAP00005001258.1"/>
    </source>
</evidence>
<dbReference type="SMART" id="SM00449">
    <property type="entry name" value="SPRY"/>
    <property type="match status" value="1"/>
</dbReference>
<reference evidence="11" key="1">
    <citation type="submission" date="2019-06" db="EMBL/GenBank/DDBJ databases">
        <authorList>
            <consortium name="Wellcome Sanger Institute Data Sharing"/>
        </authorList>
    </citation>
    <scope>NUCLEOTIDE SEQUENCE [LARGE SCALE GENOMIC DNA]</scope>
</reference>
<dbReference type="Ensembl" id="ENSSFAT00005001335.1">
    <property type="protein sequence ID" value="ENSSFAP00005001258.1"/>
    <property type="gene ID" value="ENSSFAG00005000921.1"/>
</dbReference>
<dbReference type="SMART" id="SM00589">
    <property type="entry name" value="PRY"/>
    <property type="match status" value="1"/>
</dbReference>
<dbReference type="PROSITE" id="PS50119">
    <property type="entry name" value="ZF_BBOX"/>
    <property type="match status" value="1"/>
</dbReference>
<evidence type="ECO:0000256" key="7">
    <source>
        <dbReference type="SAM" id="Coils"/>
    </source>
</evidence>
<dbReference type="SUPFAM" id="SSF57845">
    <property type="entry name" value="B-box zinc-binding domain"/>
    <property type="match status" value="1"/>
</dbReference>
<dbReference type="Pfam" id="PF13445">
    <property type="entry name" value="zf-RING_UBOX"/>
    <property type="match status" value="1"/>
</dbReference>
<keyword evidence="2" id="KW-0479">Metal-binding</keyword>
<dbReference type="GO" id="GO:0005737">
    <property type="term" value="C:cytoplasm"/>
    <property type="evidence" value="ECO:0007669"/>
    <property type="project" value="UniProtKB-ARBA"/>
</dbReference>
<keyword evidence="5" id="KW-0391">Immunity</keyword>
<dbReference type="Gene3D" id="3.30.160.60">
    <property type="entry name" value="Classic Zinc Finger"/>
    <property type="match status" value="1"/>
</dbReference>
<dbReference type="InterPro" id="IPR027370">
    <property type="entry name" value="Znf-RING_euk"/>
</dbReference>
<protein>
    <submittedName>
        <fullName evidence="11">E3 ubiquitin-protein ligase TRIM21-like</fullName>
    </submittedName>
</protein>
<dbReference type="SMART" id="SM00184">
    <property type="entry name" value="RING"/>
    <property type="match status" value="1"/>
</dbReference>
<dbReference type="PROSITE" id="PS50188">
    <property type="entry name" value="B302_SPRY"/>
    <property type="match status" value="1"/>
</dbReference>
<dbReference type="GeneID" id="115404272"/>
<evidence type="ECO:0000313" key="12">
    <source>
        <dbReference type="Proteomes" id="UP000472267"/>
    </source>
</evidence>